<evidence type="ECO:0000256" key="12">
    <source>
        <dbReference type="SAM" id="SignalP"/>
    </source>
</evidence>
<organism evidence="13 14">
    <name type="scientific">Rhodopirellula sallentina SM41</name>
    <dbReference type="NCBI Taxonomy" id="1263870"/>
    <lineage>
        <taxon>Bacteria</taxon>
        <taxon>Pseudomonadati</taxon>
        <taxon>Planctomycetota</taxon>
        <taxon>Planctomycetia</taxon>
        <taxon>Pirellulales</taxon>
        <taxon>Pirellulaceae</taxon>
        <taxon>Rhodopirellula</taxon>
    </lineage>
</organism>
<evidence type="ECO:0000313" key="14">
    <source>
        <dbReference type="Proteomes" id="UP000011885"/>
    </source>
</evidence>
<keyword evidence="4" id="KW-0285">Flavoprotein</keyword>
<dbReference type="InterPro" id="IPR024932">
    <property type="entry name" value="ApbE"/>
</dbReference>
<evidence type="ECO:0000256" key="6">
    <source>
        <dbReference type="ARBA" id="ARBA00022723"/>
    </source>
</evidence>
<evidence type="ECO:0000256" key="10">
    <source>
        <dbReference type="ARBA" id="ARBA00048540"/>
    </source>
</evidence>
<dbReference type="InterPro" id="IPR003374">
    <property type="entry name" value="ApbE-like_sf"/>
</dbReference>
<dbReference type="Pfam" id="PF02424">
    <property type="entry name" value="ApbE"/>
    <property type="match status" value="1"/>
</dbReference>
<sequence length="494" mass="52467">MTRRGFSPVAFFLITVVALSSLPVALPVALAVATPVLAAAGPGDTPDAGDNPGTGLSPRMLAFRGATMGTTYTVKVSDPPAKNDSAEDSVDKWAEETSFAIDAELRRVNDQMSTYLKSSELSRFNESTSTDWFEVSPETAEVVQFALEVGEASQDRFDVTVGPLVDRWSFGPGKRNRDIPSDEELEDLGRQIGQQHLEARIDPPALKKSIPELRVDLSAIAKGHGVDRVVEMLLSRGAKNVFVEIGGEVRVAGAKVTDRGTTPWMVGIQRPDAVANQVAVAHPMKDNAMATSGDYRNYFEVAGERFSHTIDPVTRRPVRHDMASVTVIAPTCMAADAWATALNVLGPDAAFDLAKKHNLDTLLMSRRGDAANDGGVEHTSNQGNNMNVIGTGALASVAEQMMAAQTDAAGQGGFGERMMPILILTAIGFGAVLIAMAVGVIFGRKSISGSCGGLNARTDPDGVSRCSMCSNPSDGCKELREKIENGQHATNVNP</sequence>
<evidence type="ECO:0000256" key="9">
    <source>
        <dbReference type="ARBA" id="ARBA00031306"/>
    </source>
</evidence>
<reference evidence="13 14" key="1">
    <citation type="journal article" date="2013" name="Mar. Genomics">
        <title>Expression of sulfatases in Rhodopirellula baltica and the diversity of sulfatases in the genus Rhodopirellula.</title>
        <authorList>
            <person name="Wegner C.E."/>
            <person name="Richter-Heitmann T."/>
            <person name="Klindworth A."/>
            <person name="Klockow C."/>
            <person name="Richter M."/>
            <person name="Achstetter T."/>
            <person name="Glockner F.O."/>
            <person name="Harder J."/>
        </authorList>
    </citation>
    <scope>NUCLEOTIDE SEQUENCE [LARGE SCALE GENOMIC DNA]</scope>
    <source>
        <strain evidence="13 14">SM41</strain>
    </source>
</reference>
<dbReference type="EC" id="2.7.1.180" evidence="2"/>
<dbReference type="PATRIC" id="fig|1263870.3.peg.6089"/>
<dbReference type="Gene3D" id="3.10.520.10">
    <property type="entry name" value="ApbE-like domains"/>
    <property type="match status" value="1"/>
</dbReference>
<dbReference type="Proteomes" id="UP000011885">
    <property type="component" value="Unassembled WGS sequence"/>
</dbReference>
<evidence type="ECO:0000256" key="2">
    <source>
        <dbReference type="ARBA" id="ARBA00011955"/>
    </source>
</evidence>
<evidence type="ECO:0000256" key="4">
    <source>
        <dbReference type="ARBA" id="ARBA00022630"/>
    </source>
</evidence>
<evidence type="ECO:0000256" key="7">
    <source>
        <dbReference type="ARBA" id="ARBA00022827"/>
    </source>
</evidence>
<keyword evidence="13" id="KW-0449">Lipoprotein</keyword>
<keyword evidence="5" id="KW-0808">Transferase</keyword>
<protein>
    <recommendedName>
        <fullName evidence="3">FAD:protein FMN transferase</fullName>
        <ecNumber evidence="2">2.7.1.180</ecNumber>
    </recommendedName>
    <alternativeName>
        <fullName evidence="9">Flavin transferase</fullName>
    </alternativeName>
</protein>
<gene>
    <name evidence="13" type="ORF">RSSM_05748</name>
</gene>
<dbReference type="GO" id="GO:0016740">
    <property type="term" value="F:transferase activity"/>
    <property type="evidence" value="ECO:0007669"/>
    <property type="project" value="UniProtKB-KW"/>
</dbReference>
<dbReference type="AlphaFoldDB" id="M5U4L9"/>
<feature type="transmembrane region" description="Helical" evidence="11">
    <location>
        <begin position="421"/>
        <end position="442"/>
    </location>
</feature>
<keyword evidence="6" id="KW-0479">Metal-binding</keyword>
<comment type="catalytic activity">
    <reaction evidence="10">
        <text>L-threonyl-[protein] + FAD = FMN-L-threonyl-[protein] + AMP + H(+)</text>
        <dbReference type="Rhea" id="RHEA:36847"/>
        <dbReference type="Rhea" id="RHEA-COMP:11060"/>
        <dbReference type="Rhea" id="RHEA-COMP:11061"/>
        <dbReference type="ChEBI" id="CHEBI:15378"/>
        <dbReference type="ChEBI" id="CHEBI:30013"/>
        <dbReference type="ChEBI" id="CHEBI:57692"/>
        <dbReference type="ChEBI" id="CHEBI:74257"/>
        <dbReference type="ChEBI" id="CHEBI:456215"/>
        <dbReference type="EC" id="2.7.1.180"/>
    </reaction>
</comment>
<keyword evidence="11" id="KW-0812">Transmembrane</keyword>
<keyword evidence="11" id="KW-1133">Transmembrane helix</keyword>
<dbReference type="PANTHER" id="PTHR30040:SF2">
    <property type="entry name" value="FAD:PROTEIN FMN TRANSFERASE"/>
    <property type="match status" value="1"/>
</dbReference>
<feature type="chain" id="PRO_5039954462" description="FAD:protein FMN transferase" evidence="12">
    <location>
        <begin position="39"/>
        <end position="494"/>
    </location>
</feature>
<evidence type="ECO:0000256" key="3">
    <source>
        <dbReference type="ARBA" id="ARBA00016337"/>
    </source>
</evidence>
<evidence type="ECO:0000256" key="5">
    <source>
        <dbReference type="ARBA" id="ARBA00022679"/>
    </source>
</evidence>
<keyword evidence="7" id="KW-0274">FAD</keyword>
<dbReference type="EMBL" id="ANOH01000404">
    <property type="protein sequence ID" value="EMI52801.1"/>
    <property type="molecule type" value="Genomic_DNA"/>
</dbReference>
<proteinExistence type="predicted"/>
<name>M5U4L9_9BACT</name>
<keyword evidence="12" id="KW-0732">Signal</keyword>
<evidence type="ECO:0000256" key="8">
    <source>
        <dbReference type="ARBA" id="ARBA00022842"/>
    </source>
</evidence>
<dbReference type="SUPFAM" id="SSF143631">
    <property type="entry name" value="ApbE-like"/>
    <property type="match status" value="1"/>
</dbReference>
<dbReference type="PANTHER" id="PTHR30040">
    <property type="entry name" value="THIAMINE BIOSYNTHESIS LIPOPROTEIN APBE"/>
    <property type="match status" value="1"/>
</dbReference>
<comment type="caution">
    <text evidence="13">The sequence shown here is derived from an EMBL/GenBank/DDBJ whole genome shotgun (WGS) entry which is preliminary data.</text>
</comment>
<feature type="signal peptide" evidence="12">
    <location>
        <begin position="1"/>
        <end position="38"/>
    </location>
</feature>
<dbReference type="GO" id="GO:0046872">
    <property type="term" value="F:metal ion binding"/>
    <property type="evidence" value="ECO:0007669"/>
    <property type="project" value="UniProtKB-KW"/>
</dbReference>
<keyword evidence="11" id="KW-0472">Membrane</keyword>
<keyword evidence="14" id="KW-1185">Reference proteome</keyword>
<evidence type="ECO:0000256" key="11">
    <source>
        <dbReference type="SAM" id="Phobius"/>
    </source>
</evidence>
<evidence type="ECO:0000256" key="1">
    <source>
        <dbReference type="ARBA" id="ARBA00001946"/>
    </source>
</evidence>
<accession>M5U4L9</accession>
<keyword evidence="8" id="KW-0460">Magnesium</keyword>
<evidence type="ECO:0000313" key="13">
    <source>
        <dbReference type="EMBL" id="EMI52801.1"/>
    </source>
</evidence>
<comment type="cofactor">
    <cofactor evidence="1">
        <name>Mg(2+)</name>
        <dbReference type="ChEBI" id="CHEBI:18420"/>
    </cofactor>
</comment>